<proteinExistence type="predicted"/>
<dbReference type="InterPro" id="IPR016181">
    <property type="entry name" value="Acyl_CoA_acyltransferase"/>
</dbReference>
<gene>
    <name evidence="2" type="ORF">HF685_04540</name>
</gene>
<organism evidence="2 3">
    <name type="scientific">Parasphingorhabdus halotolerans</name>
    <dbReference type="NCBI Taxonomy" id="2725558"/>
    <lineage>
        <taxon>Bacteria</taxon>
        <taxon>Pseudomonadati</taxon>
        <taxon>Pseudomonadota</taxon>
        <taxon>Alphaproteobacteria</taxon>
        <taxon>Sphingomonadales</taxon>
        <taxon>Sphingomonadaceae</taxon>
        <taxon>Parasphingorhabdus</taxon>
    </lineage>
</organism>
<sequence>MKDLSLQSRRYRFLSPIAELPEALLRHLTEVDYFNHDAWVALLLNPDNDKDFEPAGVGRYVRSEDDSKRAELALLVVDALQGRGIGKILLKQLAKAAQSAGITCFDGVVLGNNTPMLSFVHKLGGHKTSVEDGLVNVEFPLENILEA</sequence>
<dbReference type="AlphaFoldDB" id="A0A6H2DKY1"/>
<dbReference type="GO" id="GO:0016747">
    <property type="term" value="F:acyltransferase activity, transferring groups other than amino-acyl groups"/>
    <property type="evidence" value="ECO:0007669"/>
    <property type="project" value="InterPro"/>
</dbReference>
<evidence type="ECO:0000313" key="3">
    <source>
        <dbReference type="Proteomes" id="UP000501600"/>
    </source>
</evidence>
<dbReference type="Proteomes" id="UP000501600">
    <property type="component" value="Chromosome"/>
</dbReference>
<feature type="domain" description="N-acetyltransferase" evidence="1">
    <location>
        <begin position="9"/>
        <end position="146"/>
    </location>
</feature>
<protein>
    <submittedName>
        <fullName evidence="2">GNAT family N-acetyltransferase</fullName>
    </submittedName>
</protein>
<evidence type="ECO:0000259" key="1">
    <source>
        <dbReference type="PROSITE" id="PS51186"/>
    </source>
</evidence>
<dbReference type="Pfam" id="PF00583">
    <property type="entry name" value="Acetyltransf_1"/>
    <property type="match status" value="1"/>
</dbReference>
<dbReference type="InterPro" id="IPR000182">
    <property type="entry name" value="GNAT_dom"/>
</dbReference>
<reference evidence="2 3" key="1">
    <citation type="submission" date="2020-04" db="EMBL/GenBank/DDBJ databases">
        <title>Genome sequence for Sphingorhabdus sp. strain M1.</title>
        <authorList>
            <person name="Park S.-J."/>
        </authorList>
    </citation>
    <scope>NUCLEOTIDE SEQUENCE [LARGE SCALE GENOMIC DNA]</scope>
    <source>
        <strain evidence="2 3">JK6</strain>
    </source>
</reference>
<dbReference type="EMBL" id="CP051217">
    <property type="protein sequence ID" value="QJB68643.1"/>
    <property type="molecule type" value="Genomic_DNA"/>
</dbReference>
<name>A0A6H2DKY1_9SPHN</name>
<accession>A0A6H2DKY1</accession>
<keyword evidence="2" id="KW-0808">Transferase</keyword>
<dbReference type="KEGG" id="phao:HF685_04540"/>
<evidence type="ECO:0000313" key="2">
    <source>
        <dbReference type="EMBL" id="QJB68643.1"/>
    </source>
</evidence>
<dbReference type="SUPFAM" id="SSF55729">
    <property type="entry name" value="Acyl-CoA N-acyltransferases (Nat)"/>
    <property type="match status" value="1"/>
</dbReference>
<dbReference type="CDD" id="cd04301">
    <property type="entry name" value="NAT_SF"/>
    <property type="match status" value="1"/>
</dbReference>
<dbReference type="Gene3D" id="3.40.630.30">
    <property type="match status" value="1"/>
</dbReference>
<keyword evidence="3" id="KW-1185">Reference proteome</keyword>
<dbReference type="PROSITE" id="PS51186">
    <property type="entry name" value="GNAT"/>
    <property type="match status" value="1"/>
</dbReference>